<gene>
    <name evidence="3" type="primary">bchC</name>
    <name evidence="3" type="ORF">MBMO_EBAC000-65D09.6</name>
</gene>
<dbReference type="AlphaFoldDB" id="Q8RTX5"/>
<dbReference type="Gene3D" id="3.90.180.10">
    <property type="entry name" value="Medium-chain alcohol dehydrogenases, catalytic domain"/>
    <property type="match status" value="2"/>
</dbReference>
<feature type="domain" description="Alcohol dehydrogenase-like N-terminal" evidence="2">
    <location>
        <begin position="29"/>
        <end position="120"/>
    </location>
</feature>
<evidence type="ECO:0000256" key="1">
    <source>
        <dbReference type="ARBA" id="ARBA00023002"/>
    </source>
</evidence>
<dbReference type="InterPro" id="IPR011032">
    <property type="entry name" value="GroES-like_sf"/>
</dbReference>
<sequence length="315" mass="34200">MTQVATAVVFESPGNLSLREVGLPDCDAADCLVEIDYSGISTGTERLLWDGRMPHFPGLNYPLVPGYESVGRVIDAGSESKIKAGSVVFVPGSRGFEDVAGLFGGAARKLVVDSARLVQLQPDTGSEGVLLALIATAVHAIKRFENGALPQLIVGHGVLGRLVARICQSLGAEDLRVWEQDPARRDSGTPYPVLDPKDDTASRYERICDVSGDASILETLLPSLSKGGWIVLAGFYHKPIQFDFPIAFMSEATLRIAAEWQPEDLEFARSLLTDNRIEVQDLITHQYTAQDAAPAYDKAFSDPLCLKMILDWRAV</sequence>
<evidence type="ECO:0000313" key="3">
    <source>
        <dbReference type="EMBL" id="AAL76351.1"/>
    </source>
</evidence>
<dbReference type="PANTHER" id="PTHR43189:SF1">
    <property type="entry name" value="ZINC-TYPE ALCOHOL DEHYDROGENASE-LIKE PROTEIN C1198.01"/>
    <property type="match status" value="1"/>
</dbReference>
<dbReference type="InterPro" id="IPR005903">
    <property type="entry name" value="BchC"/>
</dbReference>
<dbReference type="Pfam" id="PF08240">
    <property type="entry name" value="ADH_N"/>
    <property type="match status" value="1"/>
</dbReference>
<dbReference type="InterPro" id="IPR036291">
    <property type="entry name" value="NAD(P)-bd_dom_sf"/>
</dbReference>
<dbReference type="PANTHER" id="PTHR43189">
    <property type="entry name" value="ZINC-TYPE ALCOHOL DEHYDROGENASE-LIKE PROTEIN C1198.01-RELATED"/>
    <property type="match status" value="1"/>
</dbReference>
<dbReference type="Gene3D" id="3.40.50.720">
    <property type="entry name" value="NAD(P)-binding Rossmann-like Domain"/>
    <property type="match status" value="1"/>
</dbReference>
<evidence type="ECO:0000259" key="2">
    <source>
        <dbReference type="Pfam" id="PF08240"/>
    </source>
</evidence>
<dbReference type="SUPFAM" id="SSF51735">
    <property type="entry name" value="NAD(P)-binding Rossmann-fold domains"/>
    <property type="match status" value="1"/>
</dbReference>
<reference evidence="3" key="1">
    <citation type="journal article" date="2002" name="Nature">
        <title>Unsuspected diversity among marine aerobic anoxygenic phototrophs.</title>
        <authorList>
            <person name="Beja O."/>
            <person name="Suzuki M.T."/>
            <person name="Heidelberg J.F."/>
            <person name="Nelson W.C."/>
            <person name="Preston C.M."/>
            <person name="Hamada T."/>
            <person name="Eisen J.A."/>
            <person name="Fraser C.M."/>
            <person name="DeLong E.F."/>
        </authorList>
    </citation>
    <scope>NUCLEOTIDE SEQUENCE</scope>
</reference>
<name>Q8RTX5_9PROT</name>
<keyword evidence="1" id="KW-0560">Oxidoreductase</keyword>
<proteinExistence type="predicted"/>
<accession>Q8RTX5</accession>
<organism evidence="3">
    <name type="scientific">uncultured marine proteobacterium</name>
    <dbReference type="NCBI Taxonomy" id="482892"/>
    <lineage>
        <taxon>Bacteria</taxon>
        <taxon>Pseudomonadati</taxon>
        <taxon>Pseudomonadota</taxon>
        <taxon>environmental samples</taxon>
    </lineage>
</organism>
<dbReference type="SUPFAM" id="SSF50129">
    <property type="entry name" value="GroES-like"/>
    <property type="match status" value="1"/>
</dbReference>
<dbReference type="InterPro" id="IPR013154">
    <property type="entry name" value="ADH-like_N"/>
</dbReference>
<dbReference type="EMBL" id="AE008919">
    <property type="protein sequence ID" value="AAL76351.1"/>
    <property type="molecule type" value="Genomic_DNA"/>
</dbReference>
<protein>
    <submittedName>
        <fullName evidence="3">2-desacetyl-2-hydroxyethyl bacteriochlorophyllide A dehydrogenase</fullName>
    </submittedName>
</protein>
<dbReference type="GO" id="GO:0036354">
    <property type="term" value="F:bacteriochlorophyllide-a dehydrogenase activity"/>
    <property type="evidence" value="ECO:0007669"/>
    <property type="project" value="InterPro"/>
</dbReference>
<dbReference type="CDD" id="cd08255">
    <property type="entry name" value="2-desacetyl-2-hydroxyethyl_bacteriochlorophyllide_like"/>
    <property type="match status" value="1"/>
</dbReference>
<dbReference type="NCBIfam" id="TIGR01202">
    <property type="entry name" value="bchC"/>
    <property type="match status" value="1"/>
</dbReference>